<accession>A0AA88PLJ4</accession>
<comment type="caution">
    <text evidence="1">The sequence shown here is derived from an EMBL/GenBank/DDBJ whole genome shotgun (WGS) entry which is preliminary data.</text>
</comment>
<dbReference type="EMBL" id="JAUYZG010000015">
    <property type="protein sequence ID" value="KAK2887083.1"/>
    <property type="molecule type" value="Genomic_DNA"/>
</dbReference>
<evidence type="ECO:0000313" key="1">
    <source>
        <dbReference type="EMBL" id="KAK2887083.1"/>
    </source>
</evidence>
<sequence>MLWKESRTSSVSAFSYGPAILSTAAARCTPCYRRNTSRGAALLEEEAVRLRNCTGRADLKQGRVLCNSLAVLQGKTRSKETMHRVTGVTFLPDSETCEAGGTFTWALSHSATANPYAAHVTSAQLGDYRVELFLVKQDELLHNLSTSLTNTVATEDKHTGLNSLPLRAQGDD</sequence>
<proteinExistence type="predicted"/>
<keyword evidence="2" id="KW-1185">Reference proteome</keyword>
<name>A0AA88PLJ4_9TELE</name>
<protein>
    <submittedName>
        <fullName evidence="1">Uncharacterized protein</fullName>
    </submittedName>
</protein>
<organism evidence="1 2">
    <name type="scientific">Cirrhinus molitorella</name>
    <name type="common">mud carp</name>
    <dbReference type="NCBI Taxonomy" id="172907"/>
    <lineage>
        <taxon>Eukaryota</taxon>
        <taxon>Metazoa</taxon>
        <taxon>Chordata</taxon>
        <taxon>Craniata</taxon>
        <taxon>Vertebrata</taxon>
        <taxon>Euteleostomi</taxon>
        <taxon>Actinopterygii</taxon>
        <taxon>Neopterygii</taxon>
        <taxon>Teleostei</taxon>
        <taxon>Ostariophysi</taxon>
        <taxon>Cypriniformes</taxon>
        <taxon>Cyprinidae</taxon>
        <taxon>Labeoninae</taxon>
        <taxon>Labeonini</taxon>
        <taxon>Cirrhinus</taxon>
    </lineage>
</organism>
<reference evidence="1" key="1">
    <citation type="submission" date="2023-08" db="EMBL/GenBank/DDBJ databases">
        <title>Chromosome-level Genome Assembly of mud carp (Cirrhinus molitorella).</title>
        <authorList>
            <person name="Liu H."/>
        </authorList>
    </citation>
    <scope>NUCLEOTIDE SEQUENCE</scope>
    <source>
        <strain evidence="1">Prfri</strain>
        <tissue evidence="1">Muscle</tissue>
    </source>
</reference>
<gene>
    <name evidence="1" type="ORF">Q8A67_015311</name>
</gene>
<evidence type="ECO:0000313" key="2">
    <source>
        <dbReference type="Proteomes" id="UP001187343"/>
    </source>
</evidence>
<dbReference type="Proteomes" id="UP001187343">
    <property type="component" value="Unassembled WGS sequence"/>
</dbReference>
<dbReference type="AlphaFoldDB" id="A0AA88PLJ4"/>